<evidence type="ECO:0000313" key="9">
    <source>
        <dbReference type="EMBL" id="KAI7802346.1"/>
    </source>
</evidence>
<dbReference type="Proteomes" id="UP001059041">
    <property type="component" value="Linkage Group LG12"/>
</dbReference>
<keyword evidence="6" id="KW-1000">Mitochondrion outer membrane</keyword>
<organism evidence="9 10">
    <name type="scientific">Triplophysa rosa</name>
    <name type="common">Cave loach</name>
    <dbReference type="NCBI Taxonomy" id="992332"/>
    <lineage>
        <taxon>Eukaryota</taxon>
        <taxon>Metazoa</taxon>
        <taxon>Chordata</taxon>
        <taxon>Craniata</taxon>
        <taxon>Vertebrata</taxon>
        <taxon>Euteleostomi</taxon>
        <taxon>Actinopterygii</taxon>
        <taxon>Neopterygii</taxon>
        <taxon>Teleostei</taxon>
        <taxon>Ostariophysi</taxon>
        <taxon>Cypriniformes</taxon>
        <taxon>Nemacheilidae</taxon>
        <taxon>Triplophysa</taxon>
    </lineage>
</organism>
<evidence type="ECO:0000256" key="3">
    <source>
        <dbReference type="ARBA" id="ARBA00015802"/>
    </source>
</evidence>
<accession>A0A9W7TTA1</accession>
<dbReference type="GO" id="GO:0005829">
    <property type="term" value="C:cytosol"/>
    <property type="evidence" value="ECO:0007669"/>
    <property type="project" value="TreeGrafter"/>
</dbReference>
<dbReference type="PANTHER" id="PTHR35447:SF1">
    <property type="entry name" value="BH3-INTERACTING DOMAIN DEATH AGONIST"/>
    <property type="match status" value="1"/>
</dbReference>
<evidence type="ECO:0000256" key="1">
    <source>
        <dbReference type="ARBA" id="ARBA00004294"/>
    </source>
</evidence>
<dbReference type="GO" id="GO:0005741">
    <property type="term" value="C:mitochondrial outer membrane"/>
    <property type="evidence" value="ECO:0007669"/>
    <property type="project" value="UniProtKB-SubCell"/>
</dbReference>
<evidence type="ECO:0000313" key="10">
    <source>
        <dbReference type="Proteomes" id="UP001059041"/>
    </source>
</evidence>
<keyword evidence="8" id="KW-0472">Membrane</keyword>
<evidence type="ECO:0000256" key="2">
    <source>
        <dbReference type="ARBA" id="ARBA00004496"/>
    </source>
</evidence>
<dbReference type="GO" id="GO:0008637">
    <property type="term" value="P:apoptotic mitochondrial changes"/>
    <property type="evidence" value="ECO:0007669"/>
    <property type="project" value="TreeGrafter"/>
</dbReference>
<evidence type="ECO:0000256" key="6">
    <source>
        <dbReference type="ARBA" id="ARBA00022787"/>
    </source>
</evidence>
<dbReference type="AlphaFoldDB" id="A0A9W7TTA1"/>
<proteinExistence type="predicted"/>
<dbReference type="GO" id="GO:2001238">
    <property type="term" value="P:positive regulation of extrinsic apoptotic signaling pathway"/>
    <property type="evidence" value="ECO:0007669"/>
    <property type="project" value="TreeGrafter"/>
</dbReference>
<keyword evidence="4" id="KW-0963">Cytoplasm</keyword>
<dbReference type="GO" id="GO:2001244">
    <property type="term" value="P:positive regulation of intrinsic apoptotic signaling pathway"/>
    <property type="evidence" value="ECO:0007669"/>
    <property type="project" value="TreeGrafter"/>
</dbReference>
<evidence type="ECO:0000256" key="7">
    <source>
        <dbReference type="ARBA" id="ARBA00023128"/>
    </source>
</evidence>
<dbReference type="GO" id="GO:0090200">
    <property type="term" value="P:positive regulation of release of cytochrome c from mitochondria"/>
    <property type="evidence" value="ECO:0007669"/>
    <property type="project" value="TreeGrafter"/>
</dbReference>
<dbReference type="Gene3D" id="1.10.437.10">
    <property type="entry name" value="Blc2-like"/>
    <property type="match status" value="1"/>
</dbReference>
<dbReference type="PANTHER" id="PTHR35447">
    <property type="entry name" value="BH3-INTERACTING DOMAIN DEATH AGONIST"/>
    <property type="match status" value="1"/>
</dbReference>
<reference evidence="9" key="1">
    <citation type="submission" date="2021-02" db="EMBL/GenBank/DDBJ databases">
        <title>Comparative genomics reveals that relaxation of natural selection precedes convergent phenotypic evolution of cavefish.</title>
        <authorList>
            <person name="Peng Z."/>
        </authorList>
    </citation>
    <scope>NUCLEOTIDE SEQUENCE</scope>
    <source>
        <tissue evidence="9">Muscle</tissue>
    </source>
</reference>
<comment type="subcellular location">
    <subcellularLocation>
        <location evidence="2">Cytoplasm</location>
    </subcellularLocation>
    <subcellularLocation>
        <location evidence="1">Mitochondrion outer membrane</location>
    </subcellularLocation>
</comment>
<dbReference type="EMBL" id="JAFHDT010000012">
    <property type="protein sequence ID" value="KAI7802346.1"/>
    <property type="molecule type" value="Genomic_DNA"/>
</dbReference>
<evidence type="ECO:0000256" key="4">
    <source>
        <dbReference type="ARBA" id="ARBA00022490"/>
    </source>
</evidence>
<dbReference type="InterPro" id="IPR036834">
    <property type="entry name" value="Bcl-2-like_sf"/>
</dbReference>
<name>A0A9W7TTA1_TRIRA</name>
<protein>
    <recommendedName>
        <fullName evidence="3">BH3-interacting domain death agonist</fullName>
    </recommendedName>
</protein>
<keyword evidence="7" id="KW-0496">Mitochondrion</keyword>
<dbReference type="InterPro" id="IPR010479">
    <property type="entry name" value="BID"/>
</dbReference>
<gene>
    <name evidence="9" type="ORF">IRJ41_007285</name>
</gene>
<comment type="caution">
    <text evidence="9">The sequence shown here is derived from an EMBL/GenBank/DDBJ whole genome shotgun (WGS) entry which is preliminary data.</text>
</comment>
<keyword evidence="10" id="KW-1185">Reference proteome</keyword>
<evidence type="ECO:0000256" key="5">
    <source>
        <dbReference type="ARBA" id="ARBA00022703"/>
    </source>
</evidence>
<sequence length="143" mass="16393">MACLAMDCNKNFDRFPETSLVLLAFLQHKSCQNNDLDDLNENLRWNTNHNCIESDDELQTDGHSFPVDYRNLLQDLQQQVQPHLPVNAEEAHAAREMAAELIRIADLLEYSALSQAAESLTKKLKTSPLQVRNKSDQFRLQII</sequence>
<evidence type="ECO:0000256" key="8">
    <source>
        <dbReference type="ARBA" id="ARBA00023136"/>
    </source>
</evidence>
<dbReference type="SUPFAM" id="SSF56854">
    <property type="entry name" value="Bcl-2 inhibitors of programmed cell death"/>
    <property type="match status" value="1"/>
</dbReference>
<keyword evidence="5" id="KW-0053">Apoptosis</keyword>